<organism evidence="2 3">
    <name type="scientific">Kitasatospora nipponensis</name>
    <dbReference type="NCBI Taxonomy" id="258049"/>
    <lineage>
        <taxon>Bacteria</taxon>
        <taxon>Bacillati</taxon>
        <taxon>Actinomycetota</taxon>
        <taxon>Actinomycetes</taxon>
        <taxon>Kitasatosporales</taxon>
        <taxon>Streptomycetaceae</taxon>
        <taxon>Kitasatospora</taxon>
    </lineage>
</organism>
<evidence type="ECO:0000313" key="3">
    <source>
        <dbReference type="Proteomes" id="UP001500037"/>
    </source>
</evidence>
<gene>
    <name evidence="2" type="ORF">GCM10009665_17230</name>
</gene>
<dbReference type="RefSeq" id="WP_344440655.1">
    <property type="nucleotide sequence ID" value="NZ_BAAALF010000019.1"/>
</dbReference>
<reference evidence="2 3" key="1">
    <citation type="journal article" date="2019" name="Int. J. Syst. Evol. Microbiol.">
        <title>The Global Catalogue of Microorganisms (GCM) 10K type strain sequencing project: providing services to taxonomists for standard genome sequencing and annotation.</title>
        <authorList>
            <consortium name="The Broad Institute Genomics Platform"/>
            <consortium name="The Broad Institute Genome Sequencing Center for Infectious Disease"/>
            <person name="Wu L."/>
            <person name="Ma J."/>
        </authorList>
    </citation>
    <scope>NUCLEOTIDE SEQUENCE [LARGE SCALE GENOMIC DNA]</scope>
    <source>
        <strain evidence="2 3">JCM 13004</strain>
    </source>
</reference>
<dbReference type="InterPro" id="IPR029058">
    <property type="entry name" value="AB_hydrolase_fold"/>
</dbReference>
<feature type="domain" description="AB hydrolase-1" evidence="1">
    <location>
        <begin position="23"/>
        <end position="135"/>
    </location>
</feature>
<dbReference type="Proteomes" id="UP001500037">
    <property type="component" value="Unassembled WGS sequence"/>
</dbReference>
<accession>A0ABN1VY95</accession>
<keyword evidence="2" id="KW-0378">Hydrolase</keyword>
<evidence type="ECO:0000313" key="2">
    <source>
        <dbReference type="EMBL" id="GAA1227274.1"/>
    </source>
</evidence>
<sequence length="267" mass="28363">MSYAEINGLSLYFEEHGPRSGVPVLLLHGGLGASDLFAPLLPALADHRVVLVDLEGHGRTADIGRALSPELMADDIAALVEHLGADRADVLGYSVGADVALRTAIQHPALVRRLVVLSTPFRRDGWHPEVVAAMDRMSAQAAEPMRQSPIHGLYARVAPRPEDWPVLVGRISELKKQDYDWTAEVGAITAPTLLVFADADAVRPAHMVEFFALLGGGLRDAGWDGSGRPASKLAVLPGATHYDILASPSLPAALLPFLDTAGSPESS</sequence>
<dbReference type="InterPro" id="IPR000073">
    <property type="entry name" value="AB_hydrolase_1"/>
</dbReference>
<dbReference type="SUPFAM" id="SSF53474">
    <property type="entry name" value="alpha/beta-Hydrolases"/>
    <property type="match status" value="1"/>
</dbReference>
<evidence type="ECO:0000259" key="1">
    <source>
        <dbReference type="Pfam" id="PF00561"/>
    </source>
</evidence>
<proteinExistence type="predicted"/>
<dbReference type="EMBL" id="BAAALF010000019">
    <property type="protein sequence ID" value="GAA1227274.1"/>
    <property type="molecule type" value="Genomic_DNA"/>
</dbReference>
<keyword evidence="3" id="KW-1185">Reference proteome</keyword>
<protein>
    <submittedName>
        <fullName evidence="2">Alpha/beta hydrolase</fullName>
    </submittedName>
</protein>
<dbReference type="PANTHER" id="PTHR43798">
    <property type="entry name" value="MONOACYLGLYCEROL LIPASE"/>
    <property type="match status" value="1"/>
</dbReference>
<dbReference type="PRINTS" id="PR00111">
    <property type="entry name" value="ABHYDROLASE"/>
</dbReference>
<name>A0ABN1VY95_9ACTN</name>
<dbReference type="Pfam" id="PF00561">
    <property type="entry name" value="Abhydrolase_1"/>
    <property type="match status" value="1"/>
</dbReference>
<dbReference type="GO" id="GO:0016787">
    <property type="term" value="F:hydrolase activity"/>
    <property type="evidence" value="ECO:0007669"/>
    <property type="project" value="UniProtKB-KW"/>
</dbReference>
<comment type="caution">
    <text evidence="2">The sequence shown here is derived from an EMBL/GenBank/DDBJ whole genome shotgun (WGS) entry which is preliminary data.</text>
</comment>
<dbReference type="InterPro" id="IPR050266">
    <property type="entry name" value="AB_hydrolase_sf"/>
</dbReference>
<dbReference type="Gene3D" id="3.40.50.1820">
    <property type="entry name" value="alpha/beta hydrolase"/>
    <property type="match status" value="1"/>
</dbReference>